<dbReference type="AlphaFoldDB" id="A0AAD5YQW5"/>
<sequence>MFYSCPCRKKDTLTNFPIRLYSVHVDFPYVQLEIDSLIDHGPPLVWPASFGRNLTEEEAYVKLDCSTGASSKLSVLL</sequence>
<proteinExistence type="predicted"/>
<reference evidence="1" key="1">
    <citation type="submission" date="2022-07" db="EMBL/GenBank/DDBJ databases">
        <title>Genome Sequence of Leucocoprinus birnbaumii.</title>
        <authorList>
            <person name="Buettner E."/>
        </authorList>
    </citation>
    <scope>NUCLEOTIDE SEQUENCE</scope>
    <source>
        <strain evidence="1">VT141</strain>
    </source>
</reference>
<organism evidence="1 2">
    <name type="scientific">Leucocoprinus birnbaumii</name>
    <dbReference type="NCBI Taxonomy" id="56174"/>
    <lineage>
        <taxon>Eukaryota</taxon>
        <taxon>Fungi</taxon>
        <taxon>Dikarya</taxon>
        <taxon>Basidiomycota</taxon>
        <taxon>Agaricomycotina</taxon>
        <taxon>Agaricomycetes</taxon>
        <taxon>Agaricomycetidae</taxon>
        <taxon>Agaricales</taxon>
        <taxon>Agaricineae</taxon>
        <taxon>Agaricaceae</taxon>
        <taxon>Leucocoprinus</taxon>
    </lineage>
</organism>
<protein>
    <submittedName>
        <fullName evidence="1">Uncharacterized protein</fullName>
    </submittedName>
</protein>
<evidence type="ECO:0000313" key="1">
    <source>
        <dbReference type="EMBL" id="KAJ3558473.1"/>
    </source>
</evidence>
<dbReference type="EMBL" id="JANIEX010001395">
    <property type="protein sequence ID" value="KAJ3558473.1"/>
    <property type="molecule type" value="Genomic_DNA"/>
</dbReference>
<name>A0AAD5YQW5_9AGAR</name>
<dbReference type="Proteomes" id="UP001213000">
    <property type="component" value="Unassembled WGS sequence"/>
</dbReference>
<comment type="caution">
    <text evidence="1">The sequence shown here is derived from an EMBL/GenBank/DDBJ whole genome shotgun (WGS) entry which is preliminary data.</text>
</comment>
<evidence type="ECO:0000313" key="2">
    <source>
        <dbReference type="Proteomes" id="UP001213000"/>
    </source>
</evidence>
<keyword evidence="2" id="KW-1185">Reference proteome</keyword>
<accession>A0AAD5YQW5</accession>
<gene>
    <name evidence="1" type="ORF">NP233_g11500</name>
</gene>